<dbReference type="AlphaFoldDB" id="A0AAV2RYN8"/>
<dbReference type="Proteomes" id="UP001497623">
    <property type="component" value="Unassembled WGS sequence"/>
</dbReference>
<comment type="caution">
    <text evidence="3">The sequence shown here is derived from an EMBL/GenBank/DDBJ whole genome shotgun (WGS) entry which is preliminary data.</text>
</comment>
<accession>A0AAV2RYN8</accession>
<name>A0AAV2RYN8_MEGNR</name>
<feature type="non-terminal residue" evidence="3">
    <location>
        <position position="330"/>
    </location>
</feature>
<keyword evidence="4" id="KW-1185">Reference proteome</keyword>
<evidence type="ECO:0000256" key="1">
    <source>
        <dbReference type="SAM" id="Coils"/>
    </source>
</evidence>
<evidence type="ECO:0000256" key="2">
    <source>
        <dbReference type="SAM" id="MobiDB-lite"/>
    </source>
</evidence>
<protein>
    <submittedName>
        <fullName evidence="3">Uncharacterized protein</fullName>
    </submittedName>
</protein>
<gene>
    <name evidence="3" type="ORF">MNOR_LOCUS29669</name>
</gene>
<feature type="coiled-coil region" evidence="1">
    <location>
        <begin position="86"/>
        <end position="113"/>
    </location>
</feature>
<reference evidence="3 4" key="1">
    <citation type="submission" date="2024-05" db="EMBL/GenBank/DDBJ databases">
        <authorList>
            <person name="Wallberg A."/>
        </authorList>
    </citation>
    <scope>NUCLEOTIDE SEQUENCE [LARGE SCALE GENOMIC DNA]</scope>
</reference>
<proteinExistence type="predicted"/>
<keyword evidence="1" id="KW-0175">Coiled coil</keyword>
<evidence type="ECO:0000313" key="4">
    <source>
        <dbReference type="Proteomes" id="UP001497623"/>
    </source>
</evidence>
<dbReference type="EMBL" id="CAXKWB010034788">
    <property type="protein sequence ID" value="CAL4145424.1"/>
    <property type="molecule type" value="Genomic_DNA"/>
</dbReference>
<organism evidence="3 4">
    <name type="scientific">Meganyctiphanes norvegica</name>
    <name type="common">Northern krill</name>
    <name type="synonym">Thysanopoda norvegica</name>
    <dbReference type="NCBI Taxonomy" id="48144"/>
    <lineage>
        <taxon>Eukaryota</taxon>
        <taxon>Metazoa</taxon>
        <taxon>Ecdysozoa</taxon>
        <taxon>Arthropoda</taxon>
        <taxon>Crustacea</taxon>
        <taxon>Multicrustacea</taxon>
        <taxon>Malacostraca</taxon>
        <taxon>Eumalacostraca</taxon>
        <taxon>Eucarida</taxon>
        <taxon>Euphausiacea</taxon>
        <taxon>Euphausiidae</taxon>
        <taxon>Meganyctiphanes</taxon>
    </lineage>
</organism>
<evidence type="ECO:0000313" key="3">
    <source>
        <dbReference type="EMBL" id="CAL4145424.1"/>
    </source>
</evidence>
<sequence length="330" mass="37484">MMASKGSPPYDVEASIDAVEKRRLLQKKIKSMKLKQSKSPYWARPKKYKNADIHVIIEAHYKKRLAKYKETNTQLAHVVADQKLEIAHWYNEAVTLKSENQSLQEKLLRYTNLLNDELIDIEVERRIQQRCISLNQAVNSSMGSFLEAVEGISKVKELVGTLASSSSRRSRSIHVATSSLTPQLDDEKNISESDPYMNSNGIQCEEDNGQSLQTTPKLTRIWKQRKQDKVQASEEQGGPDMSIIREQSTILDDTQQNVSATDVLVHSALLEVSELSEMEEVLDKDVDNSSEDNETNYNDVASEKEDIELPVRSYNIDVKKRMSTIPVIVE</sequence>
<feature type="region of interest" description="Disordered" evidence="2">
    <location>
        <begin position="185"/>
        <end position="214"/>
    </location>
</feature>